<reference evidence="2" key="1">
    <citation type="submission" date="2006-03" db="EMBL/GenBank/DDBJ databases">
        <title>Complete sequence of Rhodopseudomonas palustris BisB18.</title>
        <authorList>
            <consortium name="US DOE Joint Genome Institute"/>
            <person name="Copeland A."/>
            <person name="Lucas S."/>
            <person name="Lapidus A."/>
            <person name="Barry K."/>
            <person name="Detter J.C."/>
            <person name="Glavina del Rio T."/>
            <person name="Hammon N."/>
            <person name="Israni S."/>
            <person name="Dalin E."/>
            <person name="Tice H."/>
            <person name="Pitluck S."/>
            <person name="Chain P."/>
            <person name="Malfatti S."/>
            <person name="Shin M."/>
            <person name="Vergez L."/>
            <person name="Schmutz J."/>
            <person name="Larimer F."/>
            <person name="Land M."/>
            <person name="Hauser L."/>
            <person name="Pelletier D.A."/>
            <person name="Kyrpides N."/>
            <person name="Anderson I."/>
            <person name="Oda Y."/>
            <person name="Harwood C.S."/>
            <person name="Richardson P."/>
        </authorList>
    </citation>
    <scope>NUCLEOTIDE SEQUENCE [LARGE SCALE GENOMIC DNA]</scope>
    <source>
        <strain evidence="2">BisB18</strain>
    </source>
</reference>
<proteinExistence type="predicted"/>
<dbReference type="HOGENOM" id="CLU_1516767_0_0_5"/>
<feature type="region of interest" description="Disordered" evidence="1">
    <location>
        <begin position="1"/>
        <end position="20"/>
    </location>
</feature>
<sequence length="177" mass="18320">MIRPPTATATSCRTSSSRTTIATTTRAISRPIPSRSRVGCTAFLSGPMNGADVVKGAQLDGLVLLSATSIAEATQQAAGKPGHVVGLLISPTDNSVDCPGDYHWVRCDAFGPPISWSQKDGGDQVTNFDFAGAAISDPATANWTVNQGPMISGSIDDVVVAYSFYADMLVGQGVSII</sequence>
<dbReference type="eggNOG" id="ENOG5030IBZ">
    <property type="taxonomic scope" value="Bacteria"/>
</dbReference>
<gene>
    <name evidence="2" type="ordered locus">RPC_1863</name>
</gene>
<organism evidence="2">
    <name type="scientific">Rhodopseudomonas palustris (strain BisB18)</name>
    <dbReference type="NCBI Taxonomy" id="316056"/>
    <lineage>
        <taxon>Bacteria</taxon>
        <taxon>Pseudomonadati</taxon>
        <taxon>Pseudomonadota</taxon>
        <taxon>Alphaproteobacteria</taxon>
        <taxon>Hyphomicrobiales</taxon>
        <taxon>Nitrobacteraceae</taxon>
        <taxon>Rhodopseudomonas</taxon>
    </lineage>
</organism>
<evidence type="ECO:0000256" key="1">
    <source>
        <dbReference type="SAM" id="MobiDB-lite"/>
    </source>
</evidence>
<dbReference type="AlphaFoldDB" id="Q217L6"/>
<dbReference type="STRING" id="316056.RPC_1863"/>
<protein>
    <submittedName>
        <fullName evidence="2">Uncharacterized protein</fullName>
    </submittedName>
</protein>
<dbReference type="EMBL" id="CP000301">
    <property type="protein sequence ID" value="ABD87420.1"/>
    <property type="molecule type" value="Genomic_DNA"/>
</dbReference>
<evidence type="ECO:0000313" key="2">
    <source>
        <dbReference type="EMBL" id="ABD87420.1"/>
    </source>
</evidence>
<accession>Q217L6</accession>
<name>Q217L6_RHOPB</name>
<dbReference type="KEGG" id="rpc:RPC_1863"/>